<organism evidence="1 2">
    <name type="scientific">Naganishia onofrii</name>
    <dbReference type="NCBI Taxonomy" id="1851511"/>
    <lineage>
        <taxon>Eukaryota</taxon>
        <taxon>Fungi</taxon>
        <taxon>Dikarya</taxon>
        <taxon>Basidiomycota</taxon>
        <taxon>Agaricomycotina</taxon>
        <taxon>Tremellomycetes</taxon>
        <taxon>Filobasidiales</taxon>
        <taxon>Filobasidiaceae</taxon>
        <taxon>Naganishia</taxon>
    </lineage>
</organism>
<dbReference type="Proteomes" id="UP001234202">
    <property type="component" value="Unassembled WGS sequence"/>
</dbReference>
<evidence type="ECO:0000313" key="2">
    <source>
        <dbReference type="Proteomes" id="UP001234202"/>
    </source>
</evidence>
<sequence>MLSFNHQGLDASATYKPASSTRCLDFERIEHDPATGHAVVEVTSNHLSSCSLPNSWPDIFNNRFVAAPTLSDSATFSSNHAEGVLTPEVLSPPRLEAKVLKSEQEPACYAPEHDPQYVRYLQETAKPSAAGANVKQRIRELREAKTEASIKKAYEQLEAMKQKNEQRRAK</sequence>
<evidence type="ECO:0000313" key="1">
    <source>
        <dbReference type="EMBL" id="KAJ9119438.1"/>
    </source>
</evidence>
<name>A0ACC2X5Y1_9TREE</name>
<protein>
    <submittedName>
        <fullName evidence="1">Uncharacterized protein</fullName>
    </submittedName>
</protein>
<gene>
    <name evidence="1" type="ORF">QFC24_005671</name>
</gene>
<accession>A0ACC2X5Y1</accession>
<proteinExistence type="predicted"/>
<comment type="caution">
    <text evidence="1">The sequence shown here is derived from an EMBL/GenBank/DDBJ whole genome shotgun (WGS) entry which is preliminary data.</text>
</comment>
<dbReference type="EMBL" id="JASBWV010000024">
    <property type="protein sequence ID" value="KAJ9119438.1"/>
    <property type="molecule type" value="Genomic_DNA"/>
</dbReference>
<keyword evidence="2" id="KW-1185">Reference proteome</keyword>
<reference evidence="1" key="1">
    <citation type="submission" date="2023-04" db="EMBL/GenBank/DDBJ databases">
        <title>Draft Genome sequencing of Naganishia species isolated from polar environments using Oxford Nanopore Technology.</title>
        <authorList>
            <person name="Leo P."/>
            <person name="Venkateswaran K."/>
        </authorList>
    </citation>
    <scope>NUCLEOTIDE SEQUENCE</scope>
    <source>
        <strain evidence="1">DBVPG 5303</strain>
    </source>
</reference>